<feature type="region of interest" description="Disordered" evidence="1">
    <location>
        <begin position="111"/>
        <end position="131"/>
    </location>
</feature>
<dbReference type="InterPro" id="IPR036388">
    <property type="entry name" value="WH-like_DNA-bd_sf"/>
</dbReference>
<dbReference type="InterPro" id="IPR036390">
    <property type="entry name" value="WH_DNA-bd_sf"/>
</dbReference>
<accession>A0A645FJF7</accession>
<organism evidence="2">
    <name type="scientific">bioreactor metagenome</name>
    <dbReference type="NCBI Taxonomy" id="1076179"/>
    <lineage>
        <taxon>unclassified sequences</taxon>
        <taxon>metagenomes</taxon>
        <taxon>ecological metagenomes</taxon>
    </lineage>
</organism>
<dbReference type="SUPFAM" id="SSF46785">
    <property type="entry name" value="Winged helix' DNA-binding domain"/>
    <property type="match status" value="1"/>
</dbReference>
<comment type="caution">
    <text evidence="2">The sequence shown here is derived from an EMBL/GenBank/DDBJ whole genome shotgun (WGS) entry which is preliminary data.</text>
</comment>
<proteinExistence type="predicted"/>
<protein>
    <recommendedName>
        <fullName evidence="3">HTH marR-type domain-containing protein</fullName>
    </recommendedName>
</protein>
<evidence type="ECO:0008006" key="3">
    <source>
        <dbReference type="Google" id="ProtNLM"/>
    </source>
</evidence>
<dbReference type="EMBL" id="VSSQ01060184">
    <property type="protein sequence ID" value="MPN13662.1"/>
    <property type="molecule type" value="Genomic_DNA"/>
</dbReference>
<name>A0A645FJF7_9ZZZZ</name>
<gene>
    <name evidence="2" type="ORF">SDC9_160985</name>
</gene>
<dbReference type="Gene3D" id="1.10.10.10">
    <property type="entry name" value="Winged helix-like DNA-binding domain superfamily/Winged helix DNA-binding domain"/>
    <property type="match status" value="1"/>
</dbReference>
<evidence type="ECO:0000313" key="2">
    <source>
        <dbReference type="EMBL" id="MPN13662.1"/>
    </source>
</evidence>
<evidence type="ECO:0000256" key="1">
    <source>
        <dbReference type="SAM" id="MobiDB-lite"/>
    </source>
</evidence>
<dbReference type="AlphaFoldDB" id="A0A645FJF7"/>
<sequence>MSEEDAEKLFLQEKPTRALLFIGSTGKTYASVISKEIDSTFAHTTRILSKMEQSGLIRFTFEGRIKFVELTEYGKEVETALKDFRNIIAEESPLREENLTPEETQTVEKIGEDEGTEYKESEEREETESIKAKELDPLSAEILVKVKNLRNKIESIYREAVEKRQSKEMVSRKLGPNSRDVKKLHNQIENAQTPVDEEVVSALEETERLLESYLKSSKPESM</sequence>
<reference evidence="2" key="1">
    <citation type="submission" date="2019-08" db="EMBL/GenBank/DDBJ databases">
        <authorList>
            <person name="Kucharzyk K."/>
            <person name="Murdoch R.W."/>
            <person name="Higgins S."/>
            <person name="Loffler F."/>
        </authorList>
    </citation>
    <scope>NUCLEOTIDE SEQUENCE</scope>
</reference>